<dbReference type="EMBL" id="LMWN01000005">
    <property type="protein sequence ID" value="KUN09585.1"/>
    <property type="molecule type" value="Genomic_DNA"/>
</dbReference>
<proteinExistence type="inferred from homology"/>
<dbReference type="FunFam" id="2.20.28.120:FF:000002">
    <property type="entry name" value="50S ribosomal protein L33"/>
    <property type="match status" value="1"/>
</dbReference>
<dbReference type="Gene3D" id="2.20.28.120">
    <property type="entry name" value="Ribosomal protein L33"/>
    <property type="match status" value="1"/>
</dbReference>
<dbReference type="SUPFAM" id="SSF57829">
    <property type="entry name" value="Zn-binding ribosomal proteins"/>
    <property type="match status" value="1"/>
</dbReference>
<gene>
    <name evidence="5" type="primary">rpmG</name>
    <name evidence="6" type="ORF">AQI95_04510</name>
</gene>
<evidence type="ECO:0000256" key="5">
    <source>
        <dbReference type="HAMAP-Rule" id="MF_00294"/>
    </source>
</evidence>
<dbReference type="NCBIfam" id="TIGR01023">
    <property type="entry name" value="rpmG_bact"/>
    <property type="match status" value="1"/>
</dbReference>
<dbReference type="NCBIfam" id="NF001860">
    <property type="entry name" value="PRK00595.1"/>
    <property type="match status" value="1"/>
</dbReference>
<dbReference type="Pfam" id="PF00471">
    <property type="entry name" value="Ribosomal_L33"/>
    <property type="match status" value="1"/>
</dbReference>
<dbReference type="GO" id="GO:0003735">
    <property type="term" value="F:structural constituent of ribosome"/>
    <property type="evidence" value="ECO:0007669"/>
    <property type="project" value="InterPro"/>
</dbReference>
<dbReference type="PANTHER" id="PTHR15238">
    <property type="entry name" value="54S RIBOSOMAL PROTEIN L39, MITOCHONDRIAL"/>
    <property type="match status" value="1"/>
</dbReference>
<name>A0A101PDL5_9ACTN</name>
<dbReference type="PROSITE" id="PS00582">
    <property type="entry name" value="RIBOSOMAL_L33"/>
    <property type="match status" value="1"/>
</dbReference>
<keyword evidence="2 5" id="KW-0689">Ribosomal protein</keyword>
<evidence type="ECO:0000256" key="3">
    <source>
        <dbReference type="ARBA" id="ARBA00023274"/>
    </source>
</evidence>
<keyword evidence="3 5" id="KW-0687">Ribonucleoprotein</keyword>
<evidence type="ECO:0000313" key="7">
    <source>
        <dbReference type="Proteomes" id="UP000053127"/>
    </source>
</evidence>
<dbReference type="InterPro" id="IPR018264">
    <property type="entry name" value="Ribosomal_bL33_CS"/>
</dbReference>
<evidence type="ECO:0000256" key="2">
    <source>
        <dbReference type="ARBA" id="ARBA00022980"/>
    </source>
</evidence>
<dbReference type="InterPro" id="IPR038584">
    <property type="entry name" value="Ribosomal_bL33_sf"/>
</dbReference>
<comment type="similarity">
    <text evidence="1 5">Belongs to the bacterial ribosomal protein bL33 family.</text>
</comment>
<dbReference type="GO" id="GO:0006412">
    <property type="term" value="P:translation"/>
    <property type="evidence" value="ECO:0007669"/>
    <property type="project" value="UniProtKB-UniRule"/>
</dbReference>
<dbReference type="PANTHER" id="PTHR15238:SF1">
    <property type="entry name" value="LARGE RIBOSOMAL SUBUNIT PROTEIN BL33M"/>
    <property type="match status" value="1"/>
</dbReference>
<evidence type="ECO:0000313" key="6">
    <source>
        <dbReference type="EMBL" id="KUN09585.1"/>
    </source>
</evidence>
<protein>
    <recommendedName>
        <fullName evidence="4 5">Large ribosomal subunit protein bL33</fullName>
    </recommendedName>
</protein>
<dbReference type="OrthoDB" id="21586at2"/>
<sequence length="54" mass="6229">MARSTVRPVVRLTSTAGTGVTYVTRKNRLSDPDRLVLRKYDQVAGRHVLFREER</sequence>
<evidence type="ECO:0000256" key="4">
    <source>
        <dbReference type="ARBA" id="ARBA00035176"/>
    </source>
</evidence>
<dbReference type="Proteomes" id="UP000053127">
    <property type="component" value="Unassembled WGS sequence"/>
</dbReference>
<keyword evidence="7" id="KW-1185">Reference proteome</keyword>
<dbReference type="STRING" id="67386.AQI95_04510"/>
<reference evidence="6 7" key="1">
    <citation type="submission" date="2015-10" db="EMBL/GenBank/DDBJ databases">
        <title>Draft genome sequence of Streptomyces yokosukanensis DSM 40224, type strain for the species Streptomyces yokosukanensis.</title>
        <authorList>
            <person name="Ruckert C."/>
            <person name="Winkler A."/>
            <person name="Kalinowski J."/>
            <person name="Kampfer P."/>
            <person name="Glaeser S."/>
        </authorList>
    </citation>
    <scope>NUCLEOTIDE SEQUENCE [LARGE SCALE GENOMIC DNA]</scope>
    <source>
        <strain evidence="6 7">DSM 40224</strain>
    </source>
</reference>
<dbReference type="GO" id="GO:0022625">
    <property type="term" value="C:cytosolic large ribosomal subunit"/>
    <property type="evidence" value="ECO:0007669"/>
    <property type="project" value="TreeGrafter"/>
</dbReference>
<dbReference type="InterPro" id="IPR001705">
    <property type="entry name" value="Ribosomal_bL33"/>
</dbReference>
<dbReference type="InterPro" id="IPR011332">
    <property type="entry name" value="Ribosomal_zn-bd"/>
</dbReference>
<dbReference type="AlphaFoldDB" id="A0A101PDL5"/>
<accession>A0A101PDL5</accession>
<dbReference type="HAMAP" id="MF_00294">
    <property type="entry name" value="Ribosomal_bL33"/>
    <property type="match status" value="1"/>
</dbReference>
<comment type="caution">
    <text evidence="6">The sequence shown here is derived from an EMBL/GenBank/DDBJ whole genome shotgun (WGS) entry which is preliminary data.</text>
</comment>
<dbReference type="RefSeq" id="WP_067117673.1">
    <property type="nucleotide sequence ID" value="NZ_JBFACD010000042.1"/>
</dbReference>
<organism evidence="6 7">
    <name type="scientific">Streptomyces yokosukanensis</name>
    <dbReference type="NCBI Taxonomy" id="67386"/>
    <lineage>
        <taxon>Bacteria</taxon>
        <taxon>Bacillati</taxon>
        <taxon>Actinomycetota</taxon>
        <taxon>Actinomycetes</taxon>
        <taxon>Kitasatosporales</taxon>
        <taxon>Streptomycetaceae</taxon>
        <taxon>Streptomyces</taxon>
    </lineage>
</organism>
<evidence type="ECO:0000256" key="1">
    <source>
        <dbReference type="ARBA" id="ARBA00007596"/>
    </source>
</evidence>